<dbReference type="InterPro" id="IPR003409">
    <property type="entry name" value="MORN"/>
</dbReference>
<evidence type="ECO:0000313" key="4">
    <source>
        <dbReference type="Proteomes" id="UP000594454"/>
    </source>
</evidence>
<organism evidence="3 4">
    <name type="scientific">Hermetia illucens</name>
    <name type="common">Black soldier fly</name>
    <dbReference type="NCBI Taxonomy" id="343691"/>
    <lineage>
        <taxon>Eukaryota</taxon>
        <taxon>Metazoa</taxon>
        <taxon>Ecdysozoa</taxon>
        <taxon>Arthropoda</taxon>
        <taxon>Hexapoda</taxon>
        <taxon>Insecta</taxon>
        <taxon>Pterygota</taxon>
        <taxon>Neoptera</taxon>
        <taxon>Endopterygota</taxon>
        <taxon>Diptera</taxon>
        <taxon>Brachycera</taxon>
        <taxon>Stratiomyomorpha</taxon>
        <taxon>Stratiomyidae</taxon>
        <taxon>Hermetiinae</taxon>
        <taxon>Hermetia</taxon>
    </lineage>
</organism>
<feature type="region of interest" description="Disordered" evidence="2">
    <location>
        <begin position="320"/>
        <end position="358"/>
    </location>
</feature>
<dbReference type="SUPFAM" id="SSF82185">
    <property type="entry name" value="Histone H3 K4-specific methyltransferase SET7/9 N-terminal domain"/>
    <property type="match status" value="1"/>
</dbReference>
<dbReference type="OrthoDB" id="423343at2759"/>
<evidence type="ECO:0000256" key="1">
    <source>
        <dbReference type="ARBA" id="ARBA00022737"/>
    </source>
</evidence>
<dbReference type="AlphaFoldDB" id="A0A7R8UDV5"/>
<sequence>MPQDVTDESGDEYAREPDEEGGEGRKAETDIIGKYFGDRNALSERHGNGWAILPNGDQYDGQYRHGQRHGEGLYVFKNGARYLGHYRCSLKSGFGVFYYPDGSKYEGCWRKDLKHGEGTYTYANGDKYSGNWYKGKRHGLGEYYFAEADCCFRGTWVNGVRVGPAEVHYKNHTLHGIWDDKHPQGPAVFSFSCKYMYKGYYKLLRERSPIGGTGPEDGGEFGEGEEEMGKDEFKLDLENEGEGEFDLDQRTSTTSVQRAIPRWYCQELLQYDFSKLPQQPIPLPISDSEEDVCDLSSKPSAVEPSVYDYEAEQVPTTICSSSTNTSLSWSGATSPCVSTTPDISQNFLPPNPTKLQTD</sequence>
<evidence type="ECO:0008006" key="5">
    <source>
        <dbReference type="Google" id="ProtNLM"/>
    </source>
</evidence>
<dbReference type="Gene3D" id="2.20.110.10">
    <property type="entry name" value="Histone H3 K4-specific methyltransferase SET7/9 N-terminal domain"/>
    <property type="match status" value="3"/>
</dbReference>
<dbReference type="Pfam" id="PF02493">
    <property type="entry name" value="MORN"/>
    <property type="match status" value="6"/>
</dbReference>
<dbReference type="PANTHER" id="PTHR43215:SF14">
    <property type="entry name" value="RADIAL SPOKE HEAD 1 HOMOLOG"/>
    <property type="match status" value="1"/>
</dbReference>
<dbReference type="GO" id="GO:0031514">
    <property type="term" value="C:motile cilium"/>
    <property type="evidence" value="ECO:0007669"/>
    <property type="project" value="TreeGrafter"/>
</dbReference>
<feature type="compositionally biased region" description="Acidic residues" evidence="2">
    <location>
        <begin position="217"/>
        <end position="229"/>
    </location>
</feature>
<dbReference type="InParanoid" id="A0A7R8UDV5"/>
<name>A0A7R8UDV5_HERIL</name>
<gene>
    <name evidence="3" type="ORF">HERILL_LOCUS2210</name>
</gene>
<reference evidence="3 4" key="1">
    <citation type="submission" date="2020-11" db="EMBL/GenBank/DDBJ databases">
        <authorList>
            <person name="Wallbank WR R."/>
            <person name="Pardo Diaz C."/>
            <person name="Kozak K."/>
            <person name="Martin S."/>
            <person name="Jiggins C."/>
            <person name="Moest M."/>
            <person name="Warren A I."/>
            <person name="Generalovic N T."/>
            <person name="Byers J.R.P. K."/>
            <person name="Montejo-Kovacevich G."/>
            <person name="Yen C E."/>
        </authorList>
    </citation>
    <scope>NUCLEOTIDE SEQUENCE [LARGE SCALE GENOMIC DNA]</scope>
</reference>
<dbReference type="GO" id="GO:0005634">
    <property type="term" value="C:nucleus"/>
    <property type="evidence" value="ECO:0007669"/>
    <property type="project" value="TreeGrafter"/>
</dbReference>
<feature type="compositionally biased region" description="Basic and acidic residues" evidence="2">
    <location>
        <begin position="12"/>
        <end position="29"/>
    </location>
</feature>
<dbReference type="EMBL" id="LR899009">
    <property type="protein sequence ID" value="CAD7078971.1"/>
    <property type="molecule type" value="Genomic_DNA"/>
</dbReference>
<evidence type="ECO:0000313" key="3">
    <source>
        <dbReference type="EMBL" id="CAD7078971.1"/>
    </source>
</evidence>
<dbReference type="Proteomes" id="UP000594454">
    <property type="component" value="Chromosome 1"/>
</dbReference>
<keyword evidence="4" id="KW-1185">Reference proteome</keyword>
<keyword evidence="1" id="KW-0677">Repeat</keyword>
<evidence type="ECO:0000256" key="2">
    <source>
        <dbReference type="SAM" id="MobiDB-lite"/>
    </source>
</evidence>
<feature type="compositionally biased region" description="Acidic residues" evidence="2">
    <location>
        <begin position="1"/>
        <end position="11"/>
    </location>
</feature>
<protein>
    <recommendedName>
        <fullName evidence="5">Radial spoke head 1 homolog</fullName>
    </recommendedName>
</protein>
<feature type="compositionally biased region" description="Low complexity" evidence="2">
    <location>
        <begin position="320"/>
        <end position="330"/>
    </location>
</feature>
<dbReference type="FunCoup" id="A0A7R8UDV5">
    <property type="interactions" value="62"/>
</dbReference>
<feature type="region of interest" description="Disordered" evidence="2">
    <location>
        <begin position="1"/>
        <end position="29"/>
    </location>
</feature>
<dbReference type="GO" id="GO:0035082">
    <property type="term" value="P:axoneme assembly"/>
    <property type="evidence" value="ECO:0007669"/>
    <property type="project" value="TreeGrafter"/>
</dbReference>
<dbReference type="SMART" id="SM00698">
    <property type="entry name" value="MORN"/>
    <property type="match status" value="5"/>
</dbReference>
<accession>A0A7R8UDV5</accession>
<dbReference type="PANTHER" id="PTHR43215">
    <property type="entry name" value="RADIAL SPOKE HEAD 1 HOMOLOG"/>
    <property type="match status" value="1"/>
</dbReference>
<feature type="region of interest" description="Disordered" evidence="2">
    <location>
        <begin position="208"/>
        <end position="229"/>
    </location>
</feature>
<proteinExistence type="predicted"/>
<dbReference type="GO" id="GO:0007286">
    <property type="term" value="P:spermatid development"/>
    <property type="evidence" value="ECO:0007669"/>
    <property type="project" value="TreeGrafter"/>
</dbReference>
<feature type="compositionally biased region" description="Polar residues" evidence="2">
    <location>
        <begin position="331"/>
        <end position="358"/>
    </location>
</feature>